<dbReference type="Proteomes" id="UP000276254">
    <property type="component" value="Chromosome"/>
</dbReference>
<dbReference type="KEGG" id="spha:D3Y57_14185"/>
<keyword evidence="3" id="KW-1185">Reference proteome</keyword>
<keyword evidence="1" id="KW-1133">Transmembrane helix</keyword>
<dbReference type="EMBL" id="CP032829">
    <property type="protein sequence ID" value="AYJ86878.1"/>
    <property type="molecule type" value="Genomic_DNA"/>
</dbReference>
<keyword evidence="1" id="KW-0472">Membrane</keyword>
<evidence type="ECO:0000313" key="2">
    <source>
        <dbReference type="EMBL" id="AYJ86878.1"/>
    </source>
</evidence>
<sequence length="89" mass="9714">MAKLKMTLRCATALLGSYFAAAGLASLMARLLPIARAEATAWGLILSFLFYALFGLWAFFEQRLLRVTGVIWGTAVATITWAFLLGVRA</sequence>
<proteinExistence type="predicted"/>
<organism evidence="2 3">
    <name type="scientific">Sphingomonas paeninsulae</name>
    <dbReference type="NCBI Taxonomy" id="2319844"/>
    <lineage>
        <taxon>Bacteria</taxon>
        <taxon>Pseudomonadati</taxon>
        <taxon>Pseudomonadota</taxon>
        <taxon>Alphaproteobacteria</taxon>
        <taxon>Sphingomonadales</taxon>
        <taxon>Sphingomonadaceae</taxon>
        <taxon>Sphingomonas</taxon>
    </lineage>
</organism>
<feature type="transmembrane region" description="Helical" evidence="1">
    <location>
        <begin position="39"/>
        <end position="60"/>
    </location>
</feature>
<protein>
    <submittedName>
        <fullName evidence="2">Iron transporter</fullName>
    </submittedName>
</protein>
<feature type="transmembrane region" description="Helical" evidence="1">
    <location>
        <begin position="67"/>
        <end position="87"/>
    </location>
</feature>
<dbReference type="AlphaFoldDB" id="A0A494TN51"/>
<gene>
    <name evidence="2" type="ORF">D3Y57_14185</name>
</gene>
<evidence type="ECO:0000313" key="3">
    <source>
        <dbReference type="Proteomes" id="UP000276254"/>
    </source>
</evidence>
<accession>A0A494TN51</accession>
<reference evidence="2 3" key="1">
    <citation type="submission" date="2018-09" db="EMBL/GenBank/DDBJ databases">
        <title>Sphingomonas peninsula sp. nov., isolated from fildes peninsula, Antarctic soil.</title>
        <authorList>
            <person name="Yingchao G."/>
        </authorList>
    </citation>
    <scope>NUCLEOTIDE SEQUENCE [LARGE SCALE GENOMIC DNA]</scope>
    <source>
        <strain evidence="2 3">YZ-8</strain>
    </source>
</reference>
<evidence type="ECO:0000256" key="1">
    <source>
        <dbReference type="SAM" id="Phobius"/>
    </source>
</evidence>
<keyword evidence="1" id="KW-0812">Transmembrane</keyword>
<name>A0A494TN51_SPHPE</name>
<dbReference type="OrthoDB" id="7211205at2"/>